<keyword evidence="11" id="KW-0317">Glutathione biosynthesis</keyword>
<comment type="similarity">
    <text evidence="3 11">Belongs to the gamma-glutamyltransferase family.</text>
</comment>
<evidence type="ECO:0000256" key="10">
    <source>
        <dbReference type="PIRSR" id="PIRSR600101-2"/>
    </source>
</evidence>
<feature type="active site" description="Nucleophile" evidence="9">
    <location>
        <position position="379"/>
    </location>
</feature>
<evidence type="ECO:0000256" key="7">
    <source>
        <dbReference type="ARBA" id="ARBA00023315"/>
    </source>
</evidence>
<dbReference type="GO" id="GO:0006751">
    <property type="term" value="P:glutathione catabolic process"/>
    <property type="evidence" value="ECO:0007669"/>
    <property type="project" value="UniProtKB-UniRule"/>
</dbReference>
<comment type="subunit">
    <text evidence="11">This enzyme consists of two polypeptide chains, which are synthesized in precursor form from a single polypeptide.</text>
</comment>
<comment type="catalytic activity">
    <reaction evidence="1 11">
        <text>an S-substituted glutathione + H2O = an S-substituted L-cysteinylglycine + L-glutamate</text>
        <dbReference type="Rhea" id="RHEA:59468"/>
        <dbReference type="ChEBI" id="CHEBI:15377"/>
        <dbReference type="ChEBI" id="CHEBI:29985"/>
        <dbReference type="ChEBI" id="CHEBI:90779"/>
        <dbReference type="ChEBI" id="CHEBI:143103"/>
        <dbReference type="EC" id="3.4.19.13"/>
    </reaction>
</comment>
<feature type="binding site" evidence="10">
    <location>
        <position position="472"/>
    </location>
    <ligand>
        <name>L-glutamate</name>
        <dbReference type="ChEBI" id="CHEBI:29985"/>
    </ligand>
</feature>
<comment type="catalytic activity">
    <reaction evidence="8 11">
        <text>an N-terminal (5-L-glutamyl)-[peptide] + an alpha-amino acid = 5-L-glutamyl amino acid + an N-terminal L-alpha-aminoacyl-[peptide]</text>
        <dbReference type="Rhea" id="RHEA:23904"/>
        <dbReference type="Rhea" id="RHEA-COMP:9780"/>
        <dbReference type="Rhea" id="RHEA-COMP:9795"/>
        <dbReference type="ChEBI" id="CHEBI:77644"/>
        <dbReference type="ChEBI" id="CHEBI:78597"/>
        <dbReference type="ChEBI" id="CHEBI:78599"/>
        <dbReference type="ChEBI" id="CHEBI:78608"/>
        <dbReference type="EC" id="2.3.2.2"/>
    </reaction>
</comment>
<dbReference type="InterPro" id="IPR000101">
    <property type="entry name" value="GGT_peptidase"/>
</dbReference>
<keyword evidence="13" id="KW-1185">Reference proteome</keyword>
<evidence type="ECO:0000256" key="1">
    <source>
        <dbReference type="ARBA" id="ARBA00001049"/>
    </source>
</evidence>
<evidence type="ECO:0000256" key="2">
    <source>
        <dbReference type="ARBA" id="ARBA00001089"/>
    </source>
</evidence>
<evidence type="ECO:0000256" key="9">
    <source>
        <dbReference type="PIRSR" id="PIRSR600101-1"/>
    </source>
</evidence>
<dbReference type="PRINTS" id="PR01210">
    <property type="entry name" value="GGTRANSPTASE"/>
</dbReference>
<feature type="binding site" evidence="10">
    <location>
        <position position="421"/>
    </location>
    <ligand>
        <name>L-glutamate</name>
        <dbReference type="ChEBI" id="CHEBI:29985"/>
    </ligand>
</feature>
<dbReference type="EMBL" id="RAQJ01000003">
    <property type="protein sequence ID" value="RKE94857.1"/>
    <property type="molecule type" value="Genomic_DNA"/>
</dbReference>
<dbReference type="EC" id="2.3.2.2" evidence="11"/>
<dbReference type="GO" id="GO:0103068">
    <property type="term" value="F:leukotriene C4 gamma-glutamyl transferase activity"/>
    <property type="evidence" value="ECO:0007669"/>
    <property type="project" value="UniProtKB-EC"/>
</dbReference>
<dbReference type="InterPro" id="IPR043137">
    <property type="entry name" value="GGT_ssub_C"/>
</dbReference>
<comment type="catalytic activity">
    <reaction evidence="2 11">
        <text>glutathione + H2O = L-cysteinylglycine + L-glutamate</text>
        <dbReference type="Rhea" id="RHEA:28807"/>
        <dbReference type="ChEBI" id="CHEBI:15377"/>
        <dbReference type="ChEBI" id="CHEBI:29985"/>
        <dbReference type="ChEBI" id="CHEBI:57925"/>
        <dbReference type="ChEBI" id="CHEBI:61694"/>
        <dbReference type="EC" id="3.4.19.13"/>
    </reaction>
</comment>
<evidence type="ECO:0000256" key="11">
    <source>
        <dbReference type="RuleBase" id="RU368036"/>
    </source>
</evidence>
<protein>
    <recommendedName>
        <fullName evidence="11">Glutathione hydrolase proenzyme</fullName>
        <ecNumber evidence="11">2.3.2.2</ecNumber>
        <ecNumber evidence="11">3.4.19.13</ecNumber>
    </recommendedName>
    <component>
        <recommendedName>
            <fullName evidence="11">Glutathione hydrolase large chain</fullName>
        </recommendedName>
    </component>
    <component>
        <recommendedName>
            <fullName evidence="11">Glutathione hydrolase small chain</fullName>
        </recommendedName>
    </component>
</protein>
<evidence type="ECO:0000313" key="12">
    <source>
        <dbReference type="EMBL" id="RKE94857.1"/>
    </source>
</evidence>
<comment type="caution">
    <text evidence="12">The sequence shown here is derived from an EMBL/GenBank/DDBJ whole genome shotgun (WGS) entry which is preliminary data.</text>
</comment>
<feature type="binding site" evidence="10">
    <location>
        <position position="106"/>
    </location>
    <ligand>
        <name>L-glutamate</name>
        <dbReference type="ChEBI" id="CHEBI:29985"/>
    </ligand>
</feature>
<dbReference type="PANTHER" id="PTHR43199">
    <property type="entry name" value="GLUTATHIONE HYDROLASE"/>
    <property type="match status" value="1"/>
</dbReference>
<sequence length="570" mass="63147">MINMRKTLLISLMTMCFFTCKDSQRKTTEPTTKRGLITENAMVVSAREEASKIGSDILKHGGNAFDAMFATHMALAVCYPYAGNLGGGGFMVYRLKDGEIGALDYREKAPLAANKGMYLDKDGNVIENMSTVGAHAVGVPGTIAGIFAAHKKFGSIPIKDLMQPVIALAEKGHIVTKKQHKKLTEYDSIINAVNGKKIIYNKNVPVNDTIKNIQLAKTLKRIVENGRDEFYTGKTSTILLDYLKERGSIITSKDLKLYKAKWREPVSFNYKDLQIISMSPPSSGGLCLAQIMKMIEPFDLKQYGHNSLKSIQVLVEAERRSYADRSYFLGDPDFVEIPTKTLLSDVYLQERMKDFSFKRATPSNTISYGEILGSEKEETTHFSIVDQFGNAVSITTTLNGAYGSKLFVDELGFFLNNEMDDFSSKPGVPNVYGLVGGELNSIAPEKRMLSAMTPTIIEKEGELYMVLGTPGGSTIITSVLQTILNVTEFDMTMQDAVNAARFHHQWLPDEIRMEVNFFSQELKQQLSNKGYFINEDAPPITSKVDAILVLDDGRLEGGADYRGDDTAVGF</sequence>
<dbReference type="Proteomes" id="UP000284892">
    <property type="component" value="Unassembled WGS sequence"/>
</dbReference>
<proteinExistence type="inferred from homology"/>
<accession>A0A420DL13</accession>
<dbReference type="AlphaFoldDB" id="A0A420DL13"/>
<dbReference type="EC" id="3.4.19.13" evidence="11"/>
<dbReference type="UniPathway" id="UPA00204"/>
<dbReference type="Gene3D" id="1.10.246.130">
    <property type="match status" value="1"/>
</dbReference>
<dbReference type="Gene3D" id="3.60.20.40">
    <property type="match status" value="1"/>
</dbReference>
<comment type="PTM">
    <text evidence="11">Cleaved by autocatalysis into a large and a small subunit.</text>
</comment>
<dbReference type="InterPro" id="IPR043138">
    <property type="entry name" value="GGT_lsub"/>
</dbReference>
<dbReference type="Pfam" id="PF01019">
    <property type="entry name" value="G_glu_transpept"/>
    <property type="match status" value="1"/>
</dbReference>
<dbReference type="PROSITE" id="PS00462">
    <property type="entry name" value="G_GLU_TRANSPEPTIDASE"/>
    <property type="match status" value="1"/>
</dbReference>
<evidence type="ECO:0000256" key="4">
    <source>
        <dbReference type="ARBA" id="ARBA00022679"/>
    </source>
</evidence>
<keyword evidence="5 11" id="KW-0378">Hydrolase</keyword>
<comment type="pathway">
    <text evidence="11">Sulfur metabolism; glutathione metabolism.</text>
</comment>
<evidence type="ECO:0000256" key="3">
    <source>
        <dbReference type="ARBA" id="ARBA00009381"/>
    </source>
</evidence>
<evidence type="ECO:0000256" key="5">
    <source>
        <dbReference type="ARBA" id="ARBA00022801"/>
    </source>
</evidence>
<evidence type="ECO:0000256" key="8">
    <source>
        <dbReference type="ARBA" id="ARBA00047417"/>
    </source>
</evidence>
<reference evidence="12 13" key="1">
    <citation type="submission" date="2018-09" db="EMBL/GenBank/DDBJ databases">
        <title>Genomic Encyclopedia of Archaeal and Bacterial Type Strains, Phase II (KMG-II): from individual species to whole genera.</title>
        <authorList>
            <person name="Goeker M."/>
        </authorList>
    </citation>
    <scope>NUCLEOTIDE SEQUENCE [LARGE SCALE GENOMIC DNA]</scope>
    <source>
        <strain evidence="12 13">DSM 26283</strain>
    </source>
</reference>
<keyword evidence="6 11" id="KW-0865">Zymogen</keyword>
<name>A0A420DL13_9FLAO</name>
<keyword evidence="4 11" id="KW-0808">Transferase</keyword>
<evidence type="ECO:0000313" key="13">
    <source>
        <dbReference type="Proteomes" id="UP000284892"/>
    </source>
</evidence>
<dbReference type="InterPro" id="IPR029055">
    <property type="entry name" value="Ntn_hydrolases_N"/>
</dbReference>
<dbReference type="SUPFAM" id="SSF56235">
    <property type="entry name" value="N-terminal nucleophile aminohydrolases (Ntn hydrolases)"/>
    <property type="match status" value="1"/>
</dbReference>
<dbReference type="GO" id="GO:0006750">
    <property type="term" value="P:glutathione biosynthetic process"/>
    <property type="evidence" value="ECO:0007669"/>
    <property type="project" value="UniProtKB-KW"/>
</dbReference>
<organism evidence="12 13">
    <name type="scientific">Ichthyenterobacterium magnum</name>
    <dbReference type="NCBI Taxonomy" id="1230530"/>
    <lineage>
        <taxon>Bacteria</taxon>
        <taxon>Pseudomonadati</taxon>
        <taxon>Bacteroidota</taxon>
        <taxon>Flavobacteriia</taxon>
        <taxon>Flavobacteriales</taxon>
        <taxon>Flavobacteriaceae</taxon>
        <taxon>Ichthyenterobacterium</taxon>
    </lineage>
</organism>
<dbReference type="PANTHER" id="PTHR43199:SF1">
    <property type="entry name" value="GLUTATHIONE HYDROLASE PROENZYME"/>
    <property type="match status" value="1"/>
</dbReference>
<keyword evidence="7 11" id="KW-0012">Acyltransferase</keyword>
<dbReference type="InterPro" id="IPR051792">
    <property type="entry name" value="GGT_bact"/>
</dbReference>
<dbReference type="GO" id="GO:0036374">
    <property type="term" value="F:glutathione hydrolase activity"/>
    <property type="evidence" value="ECO:0007669"/>
    <property type="project" value="UniProtKB-UniRule"/>
</dbReference>
<dbReference type="InterPro" id="IPR055262">
    <property type="entry name" value="GGT_CS"/>
</dbReference>
<feature type="binding site" evidence="10">
    <location>
        <begin position="397"/>
        <end position="399"/>
    </location>
    <ligand>
        <name>L-glutamate</name>
        <dbReference type="ChEBI" id="CHEBI:29985"/>
    </ligand>
</feature>
<gene>
    <name evidence="12" type="ORF">BXY80_1870</name>
</gene>
<dbReference type="NCBIfam" id="TIGR00066">
    <property type="entry name" value="g_glut_trans"/>
    <property type="match status" value="1"/>
</dbReference>
<evidence type="ECO:0000256" key="6">
    <source>
        <dbReference type="ARBA" id="ARBA00023145"/>
    </source>
</evidence>